<dbReference type="Proteomes" id="UP000504609">
    <property type="component" value="Unplaced"/>
</dbReference>
<dbReference type="SUPFAM" id="SSF49503">
    <property type="entry name" value="Cupredoxins"/>
    <property type="match status" value="1"/>
</dbReference>
<dbReference type="FunFam" id="2.60.40.420:FF:000034">
    <property type="entry name" value="Cupredoxin superfamily protein"/>
    <property type="match status" value="1"/>
</dbReference>
<dbReference type="GeneID" id="111438108"/>
<dbReference type="PANTHER" id="PTHR33021">
    <property type="entry name" value="BLUE COPPER PROTEIN"/>
    <property type="match status" value="1"/>
</dbReference>
<evidence type="ECO:0000256" key="4">
    <source>
        <dbReference type="SAM" id="Phobius"/>
    </source>
</evidence>
<dbReference type="GO" id="GO:0005886">
    <property type="term" value="C:plasma membrane"/>
    <property type="evidence" value="ECO:0007669"/>
    <property type="project" value="TreeGrafter"/>
</dbReference>
<evidence type="ECO:0000256" key="2">
    <source>
        <dbReference type="ARBA" id="ARBA00023180"/>
    </source>
</evidence>
<dbReference type="PANTHER" id="PTHR33021:SF31">
    <property type="entry name" value="OS02G0720100 PROTEIN"/>
    <property type="match status" value="1"/>
</dbReference>
<dbReference type="RefSeq" id="XP_022931816.1">
    <property type="nucleotide sequence ID" value="XM_023076048.1"/>
</dbReference>
<reference evidence="8 9" key="1">
    <citation type="submission" date="2025-04" db="UniProtKB">
        <authorList>
            <consortium name="RefSeq"/>
        </authorList>
    </citation>
    <scope>IDENTIFICATION</scope>
    <source>
        <tissue evidence="8 9">Young leaves</tissue>
    </source>
</reference>
<keyword evidence="5" id="KW-0732">Signal</keyword>
<dbReference type="PROSITE" id="PS51485">
    <property type="entry name" value="PHYTOCYANIN"/>
    <property type="match status" value="1"/>
</dbReference>
<dbReference type="InterPro" id="IPR039391">
    <property type="entry name" value="Phytocyanin-like"/>
</dbReference>
<sequence length="187" mass="20233">MPTPTNNLAAVLTAAFIITTAAPFAGAETHHVVGGDRGWDVDSNIASWSAGRIFRVGDKIWFAYSVAHGNVVELERKEEYKACDVSRFIREYRDGIDIVALNGEGIRYFASSRAERCKKGLKLQVHVEAQQQKAETTGVGSRDDMSEGDGESAAVPPSPSTSSTPFAISYVTLSLLLAGLAFTYWIS</sequence>
<accession>A0A6J1F0H5</accession>
<dbReference type="RefSeq" id="XP_022931815.1">
    <property type="nucleotide sequence ID" value="XM_023076047.1"/>
</dbReference>
<evidence type="ECO:0000313" key="8">
    <source>
        <dbReference type="RefSeq" id="XP_022931815.1"/>
    </source>
</evidence>
<evidence type="ECO:0000313" key="7">
    <source>
        <dbReference type="Proteomes" id="UP000504609"/>
    </source>
</evidence>
<keyword evidence="4" id="KW-0472">Membrane</keyword>
<evidence type="ECO:0000256" key="5">
    <source>
        <dbReference type="SAM" id="SignalP"/>
    </source>
</evidence>
<proteinExistence type="predicted"/>
<keyword evidence="2" id="KW-0325">Glycoprotein</keyword>
<keyword evidence="1" id="KW-1015">Disulfide bond</keyword>
<name>A0A6J1F0H5_CUCMO</name>
<keyword evidence="4" id="KW-0812">Transmembrane</keyword>
<feature type="region of interest" description="Disordered" evidence="3">
    <location>
        <begin position="132"/>
        <end position="162"/>
    </location>
</feature>
<dbReference type="InterPro" id="IPR008972">
    <property type="entry name" value="Cupredoxin"/>
</dbReference>
<dbReference type="Pfam" id="PF02298">
    <property type="entry name" value="Cu_bind_like"/>
    <property type="match status" value="1"/>
</dbReference>
<feature type="transmembrane region" description="Helical" evidence="4">
    <location>
        <begin position="167"/>
        <end position="186"/>
    </location>
</feature>
<feature type="chain" id="PRO_5044638498" evidence="5">
    <location>
        <begin position="28"/>
        <end position="187"/>
    </location>
</feature>
<dbReference type="KEGG" id="cmos:111438109"/>
<dbReference type="GO" id="GO:0009055">
    <property type="term" value="F:electron transfer activity"/>
    <property type="evidence" value="ECO:0007669"/>
    <property type="project" value="InterPro"/>
</dbReference>
<feature type="signal peptide" evidence="5">
    <location>
        <begin position="1"/>
        <end position="27"/>
    </location>
</feature>
<dbReference type="KEGG" id="cmos:111438108"/>
<gene>
    <name evidence="8" type="primary">LOC111438108</name>
    <name evidence="9" type="synonym">LOC111438109</name>
</gene>
<dbReference type="CDD" id="cd04216">
    <property type="entry name" value="Phytocyanin"/>
    <property type="match status" value="1"/>
</dbReference>
<feature type="domain" description="Phytocyanin" evidence="6">
    <location>
        <begin position="29"/>
        <end position="129"/>
    </location>
</feature>
<evidence type="ECO:0000259" key="6">
    <source>
        <dbReference type="PROSITE" id="PS51485"/>
    </source>
</evidence>
<dbReference type="Gene3D" id="2.60.40.420">
    <property type="entry name" value="Cupredoxins - blue copper proteins"/>
    <property type="match status" value="1"/>
</dbReference>
<protein>
    <submittedName>
        <fullName evidence="8 9">Cucumber peeling cupredoxin-like</fullName>
    </submittedName>
</protein>
<evidence type="ECO:0000256" key="3">
    <source>
        <dbReference type="SAM" id="MobiDB-lite"/>
    </source>
</evidence>
<dbReference type="InterPro" id="IPR003245">
    <property type="entry name" value="Phytocyanin_dom"/>
</dbReference>
<evidence type="ECO:0000313" key="9">
    <source>
        <dbReference type="RefSeq" id="XP_022931816.1"/>
    </source>
</evidence>
<dbReference type="AlphaFoldDB" id="A0A6J1F0H5"/>
<keyword evidence="7" id="KW-1185">Reference proteome</keyword>
<evidence type="ECO:0000256" key="1">
    <source>
        <dbReference type="ARBA" id="ARBA00023157"/>
    </source>
</evidence>
<organism evidence="7 8">
    <name type="scientific">Cucurbita moschata</name>
    <name type="common">Winter crookneck squash</name>
    <name type="synonym">Cucurbita pepo var. moschata</name>
    <dbReference type="NCBI Taxonomy" id="3662"/>
    <lineage>
        <taxon>Eukaryota</taxon>
        <taxon>Viridiplantae</taxon>
        <taxon>Streptophyta</taxon>
        <taxon>Embryophyta</taxon>
        <taxon>Tracheophyta</taxon>
        <taxon>Spermatophyta</taxon>
        <taxon>Magnoliopsida</taxon>
        <taxon>eudicotyledons</taxon>
        <taxon>Gunneridae</taxon>
        <taxon>Pentapetalae</taxon>
        <taxon>rosids</taxon>
        <taxon>fabids</taxon>
        <taxon>Cucurbitales</taxon>
        <taxon>Cucurbitaceae</taxon>
        <taxon>Cucurbiteae</taxon>
        <taxon>Cucurbita</taxon>
    </lineage>
</organism>
<keyword evidence="4" id="KW-1133">Transmembrane helix</keyword>